<feature type="transmembrane region" description="Helical" evidence="10">
    <location>
        <begin position="175"/>
        <end position="197"/>
    </location>
</feature>
<feature type="transmembrane region" description="Helical" evidence="10">
    <location>
        <begin position="621"/>
        <end position="640"/>
    </location>
</feature>
<dbReference type="PANTHER" id="PTHR43653:SF1">
    <property type="entry name" value="CYTOCHROME C-TYPE BIOGENESIS PROTEIN CCMF"/>
    <property type="match status" value="1"/>
</dbReference>
<evidence type="ECO:0000256" key="8">
    <source>
        <dbReference type="ARBA" id="ARBA00023136"/>
    </source>
</evidence>
<feature type="domain" description="Cytochrome c-type biogenesis protein CcmF C-terminal" evidence="12">
    <location>
        <begin position="315"/>
        <end position="643"/>
    </location>
</feature>
<comment type="caution">
    <text evidence="13">The sequence shown here is derived from an EMBL/GenBank/DDBJ whole genome shotgun (WGS) entry which is preliminary data.</text>
</comment>
<feature type="transmembrane region" description="Helical" evidence="10">
    <location>
        <begin position="96"/>
        <end position="117"/>
    </location>
</feature>
<dbReference type="Pfam" id="PF01578">
    <property type="entry name" value="Cytochrom_C_asm"/>
    <property type="match status" value="1"/>
</dbReference>
<evidence type="ECO:0000256" key="7">
    <source>
        <dbReference type="ARBA" id="ARBA00022989"/>
    </source>
</evidence>
<evidence type="ECO:0000256" key="2">
    <source>
        <dbReference type="ARBA" id="ARBA00009186"/>
    </source>
</evidence>
<feature type="transmembrane region" description="Helical" evidence="10">
    <location>
        <begin position="124"/>
        <end position="144"/>
    </location>
</feature>
<reference evidence="13 14" key="1">
    <citation type="submission" date="2020-12" db="EMBL/GenBank/DDBJ databases">
        <authorList>
            <person name="Lu T."/>
            <person name="Wang Q."/>
            <person name="Han X."/>
        </authorList>
    </citation>
    <scope>NUCLEOTIDE SEQUENCE [LARGE SCALE GENOMIC DNA]</scope>
    <source>
        <strain evidence="13 14">WQ 585</strain>
    </source>
</reference>
<dbReference type="InterPro" id="IPR032523">
    <property type="entry name" value="CcmF_C"/>
</dbReference>
<keyword evidence="3" id="KW-1003">Cell membrane</keyword>
<feature type="domain" description="Cytochrome c assembly protein" evidence="11">
    <location>
        <begin position="89"/>
        <end position="295"/>
    </location>
</feature>
<keyword evidence="13" id="KW-0456">Lyase</keyword>
<dbReference type="GO" id="GO:0016829">
    <property type="term" value="F:lyase activity"/>
    <property type="evidence" value="ECO:0007669"/>
    <property type="project" value="UniProtKB-KW"/>
</dbReference>
<keyword evidence="6" id="KW-0201">Cytochrome c-type biogenesis</keyword>
<organism evidence="13 14">
    <name type="scientific">Advenella mandrilli</name>
    <dbReference type="NCBI Taxonomy" id="2800330"/>
    <lineage>
        <taxon>Bacteria</taxon>
        <taxon>Pseudomonadati</taxon>
        <taxon>Pseudomonadota</taxon>
        <taxon>Betaproteobacteria</taxon>
        <taxon>Burkholderiales</taxon>
        <taxon>Alcaligenaceae</taxon>
    </lineage>
</organism>
<evidence type="ECO:0000259" key="11">
    <source>
        <dbReference type="Pfam" id="PF01578"/>
    </source>
</evidence>
<dbReference type="PRINTS" id="PR01411">
    <property type="entry name" value="CCMFBIOGNSIS"/>
</dbReference>
<comment type="function">
    <text evidence="9">Required for the biogenesis of c-type cytochromes. Possible subunit of a heme lyase.</text>
</comment>
<feature type="transmembrane region" description="Helical" evidence="10">
    <location>
        <begin position="425"/>
        <end position="443"/>
    </location>
</feature>
<evidence type="ECO:0000256" key="4">
    <source>
        <dbReference type="ARBA" id="ARBA00022519"/>
    </source>
</evidence>
<feature type="transmembrane region" description="Helical" evidence="10">
    <location>
        <begin position="249"/>
        <end position="265"/>
    </location>
</feature>
<accession>A0ABS1EAR4</accession>
<feature type="transmembrane region" description="Helical" evidence="10">
    <location>
        <begin position="209"/>
        <end position="229"/>
    </location>
</feature>
<evidence type="ECO:0000313" key="13">
    <source>
        <dbReference type="EMBL" id="MBK1780937.1"/>
    </source>
</evidence>
<keyword evidence="5 10" id="KW-0812">Transmembrane</keyword>
<evidence type="ECO:0000313" key="14">
    <source>
        <dbReference type="Proteomes" id="UP000635316"/>
    </source>
</evidence>
<feature type="transmembrane region" description="Helical" evidence="10">
    <location>
        <begin position="274"/>
        <end position="293"/>
    </location>
</feature>
<dbReference type="Pfam" id="PF16327">
    <property type="entry name" value="CcmF_C"/>
    <property type="match status" value="1"/>
</dbReference>
<gene>
    <name evidence="13" type="ORF">JHL22_06890</name>
</gene>
<dbReference type="EMBL" id="JAENGP010000006">
    <property type="protein sequence ID" value="MBK1780937.1"/>
    <property type="molecule type" value="Genomic_DNA"/>
</dbReference>
<evidence type="ECO:0000256" key="1">
    <source>
        <dbReference type="ARBA" id="ARBA00004429"/>
    </source>
</evidence>
<evidence type="ECO:0000259" key="12">
    <source>
        <dbReference type="Pfam" id="PF16327"/>
    </source>
</evidence>
<protein>
    <submittedName>
        <fullName evidence="13">Heme lyase CcmF/NrfE family subunit</fullName>
    </submittedName>
</protein>
<keyword evidence="8 10" id="KW-0472">Membrane</keyword>
<dbReference type="NCBIfam" id="NF007691">
    <property type="entry name" value="PRK10369.1"/>
    <property type="match status" value="1"/>
</dbReference>
<dbReference type="NCBIfam" id="TIGR00353">
    <property type="entry name" value="nrfE"/>
    <property type="match status" value="1"/>
</dbReference>
<evidence type="ECO:0000256" key="5">
    <source>
        <dbReference type="ARBA" id="ARBA00022692"/>
    </source>
</evidence>
<sequence>MWVELGHFSLILAATIALFSGSLGIWAGATHRNVLLPSVRMSAQLMAALLVVSFVLLSYAFVQDDFSVRYVVQQSNSQLPVFYKVAAVWGGHEGSLLLWVLMLGLWTWAVSVGSKALPSNIQNLVLGVLALLIFGFALFILLTSNPFVRQLPPMADGTDLNPLLQDIGLIFHPPFLYLGYVGFAVAFAFAIAALISGQLDAAWAKFSRPWTLLAWVFLTIGIFLGSAWAYYELGWGGWWFWDPVENASFMPWLAGTALIHSLAVAEKRNIFKQWTILLAIATFSLSLLGTFLVRSGVLTSVHAFSTDPSRGTFILIYLMVVVGGALALYSWRVPLLSSRAKFSLFSKETALLLNNIFLVVSCATILLGTLFPLLMDAIGGGKISVGPPYFNQVLVPIWLPMMALMAISVHWHWKQNQWQKIRRATIGIVVAGMVLGLPMPLFFGEWRWGVALALCICWAVVASSMWAVHHRVRLTQAGNAYLPTLFKQPRAFIGMHIAHIGVAVFAIGATVVSAYEWERDVMIDPQQTVQVEDYEVRFRSLQGHRGQNYEALIGHFVLSANGKPIGVLKPEKRQYFSGGEPMTEAAINRGLFRDVYISLGEMHGDNPETSPWLIRVYWKPLMNWVWAGCLLMALGGWVSLRDRRYRVRKTQASSTMPPVSTIVNPDSKQVKV</sequence>
<keyword evidence="14" id="KW-1185">Reference proteome</keyword>
<dbReference type="PANTHER" id="PTHR43653">
    <property type="entry name" value="CYTOCHROME C ASSEMBLY PROTEIN-RELATED"/>
    <property type="match status" value="1"/>
</dbReference>
<evidence type="ECO:0000256" key="9">
    <source>
        <dbReference type="ARBA" id="ARBA00037230"/>
    </source>
</evidence>
<dbReference type="RefSeq" id="WP_200235322.1">
    <property type="nucleotide sequence ID" value="NZ_JAENGP010000006.1"/>
</dbReference>
<proteinExistence type="inferred from homology"/>
<comment type="subcellular location">
    <subcellularLocation>
        <location evidence="1">Cell inner membrane</location>
        <topology evidence="1">Multi-pass membrane protein</topology>
    </subcellularLocation>
</comment>
<feature type="transmembrane region" description="Helical" evidence="10">
    <location>
        <begin position="352"/>
        <end position="375"/>
    </location>
</feature>
<keyword evidence="7 10" id="KW-1133">Transmembrane helix</keyword>
<dbReference type="Proteomes" id="UP000635316">
    <property type="component" value="Unassembled WGS sequence"/>
</dbReference>
<feature type="transmembrane region" description="Helical" evidence="10">
    <location>
        <begin position="395"/>
        <end position="413"/>
    </location>
</feature>
<dbReference type="InterPro" id="IPR002541">
    <property type="entry name" value="Cyt_c_assembly"/>
</dbReference>
<feature type="transmembrane region" description="Helical" evidence="10">
    <location>
        <begin position="6"/>
        <end position="29"/>
    </location>
</feature>
<feature type="transmembrane region" description="Helical" evidence="10">
    <location>
        <begin position="313"/>
        <end position="331"/>
    </location>
</feature>
<evidence type="ECO:0000256" key="6">
    <source>
        <dbReference type="ARBA" id="ARBA00022748"/>
    </source>
</evidence>
<evidence type="ECO:0000256" key="10">
    <source>
        <dbReference type="SAM" id="Phobius"/>
    </source>
</evidence>
<name>A0ABS1EAR4_9BURK</name>
<feature type="transmembrane region" description="Helical" evidence="10">
    <location>
        <begin position="449"/>
        <end position="469"/>
    </location>
</feature>
<dbReference type="InterPro" id="IPR003567">
    <property type="entry name" value="Cyt_c_biogenesis"/>
</dbReference>
<evidence type="ECO:0000256" key="3">
    <source>
        <dbReference type="ARBA" id="ARBA00022475"/>
    </source>
</evidence>
<keyword evidence="4" id="KW-0997">Cell inner membrane</keyword>
<feature type="transmembrane region" description="Helical" evidence="10">
    <location>
        <begin position="490"/>
        <end position="515"/>
    </location>
</feature>
<dbReference type="PRINTS" id="PR01410">
    <property type="entry name" value="CCBIOGENESIS"/>
</dbReference>
<feature type="transmembrane region" description="Helical" evidence="10">
    <location>
        <begin position="41"/>
        <end position="62"/>
    </location>
</feature>
<comment type="similarity">
    <text evidence="2">Belongs to the CcmF/CycK/Ccl1/NrfE/CcsA family.</text>
</comment>
<dbReference type="InterPro" id="IPR003568">
    <property type="entry name" value="Cyt_c_biogenesis_CcmF"/>
</dbReference>